<evidence type="ECO:0000256" key="9">
    <source>
        <dbReference type="ARBA" id="ARBA00023128"/>
    </source>
</evidence>
<evidence type="ECO:0000256" key="12">
    <source>
        <dbReference type="RuleBase" id="RU003651"/>
    </source>
</evidence>
<evidence type="ECO:0000313" key="17">
    <source>
        <dbReference type="Proteomes" id="UP000023152"/>
    </source>
</evidence>
<evidence type="ECO:0008006" key="18">
    <source>
        <dbReference type="Google" id="ProtNLM"/>
    </source>
</evidence>
<dbReference type="InterPro" id="IPR057495">
    <property type="entry name" value="AAA_lid_BCS1"/>
</dbReference>
<evidence type="ECO:0000256" key="2">
    <source>
        <dbReference type="ARBA" id="ARBA00007448"/>
    </source>
</evidence>
<comment type="caution">
    <text evidence="16">The sequence shown here is derived from an EMBL/GenBank/DDBJ whole genome shotgun (WGS) entry which is preliminary data.</text>
</comment>
<gene>
    <name evidence="16" type="ORF">RFI_24538</name>
</gene>
<proteinExistence type="inferred from homology"/>
<evidence type="ECO:0000256" key="7">
    <source>
        <dbReference type="ARBA" id="ARBA00022840"/>
    </source>
</evidence>
<keyword evidence="8" id="KW-1133">Transmembrane helix</keyword>
<keyword evidence="7 12" id="KW-0067">ATP-binding</keyword>
<dbReference type="InterPro" id="IPR003593">
    <property type="entry name" value="AAA+_ATPase"/>
</dbReference>
<sequence>KKKKKKKKKKKGSWLMVERERELSARGGEQGGNIWECIKFTTIGRQPHIYEHLMREAQLLATSKDLDYTTIYTSWGYQGWKPFGNPRRKRVIDSVILDEGISNRIVNDIYEFMTSRQWYYDRGIPYRRGYLLYGEPGSGKSSFVTALAGHIGYDICVMSLASPGLTDDHLAVSLINVPEKSIILFEDVDCLFPSRKQAIDLSENMDLDTLHRAKKNTLKNIDGSGHIVPTTSSSSSSSTTTTTTTSAMGSASNYLTFSGFLNALDGVSAGEERIVFMTTNHVDRLDSALIRPGRVDVMESLRCLKDTSSPAHHPLPHFVKFLENKGVSMAELQEYFLLHKSDPQGAFADAKQWIDALLHSPRRQQSQQSSAHNTSTTTAAHQKPCSKIIFEFSCIIFFVYQLGL</sequence>
<feature type="domain" description="BCS1 N-terminal" evidence="15">
    <location>
        <begin position="1"/>
        <end position="95"/>
    </location>
</feature>
<keyword evidence="9" id="KW-0496">Mitochondrion</keyword>
<feature type="region of interest" description="Disordered" evidence="13">
    <location>
        <begin position="221"/>
        <end position="246"/>
    </location>
</feature>
<dbReference type="Pfam" id="PF00004">
    <property type="entry name" value="AAA"/>
    <property type="match status" value="1"/>
</dbReference>
<evidence type="ECO:0000256" key="8">
    <source>
        <dbReference type="ARBA" id="ARBA00022989"/>
    </source>
</evidence>
<dbReference type="Gene3D" id="3.40.50.300">
    <property type="entry name" value="P-loop containing nucleotide triphosphate hydrolases"/>
    <property type="match status" value="1"/>
</dbReference>
<dbReference type="InterPro" id="IPR003959">
    <property type="entry name" value="ATPase_AAA_core"/>
</dbReference>
<evidence type="ECO:0000256" key="1">
    <source>
        <dbReference type="ARBA" id="ARBA00004434"/>
    </source>
</evidence>
<keyword evidence="17" id="KW-1185">Reference proteome</keyword>
<feature type="compositionally biased region" description="Low complexity" evidence="13">
    <location>
        <begin position="230"/>
        <end position="246"/>
    </location>
</feature>
<evidence type="ECO:0000256" key="4">
    <source>
        <dbReference type="ARBA" id="ARBA00022741"/>
    </source>
</evidence>
<evidence type="ECO:0000256" key="11">
    <source>
        <dbReference type="ARBA" id="ARBA00048778"/>
    </source>
</evidence>
<dbReference type="PANTHER" id="PTHR23070">
    <property type="entry name" value="BCS1 AAA-TYPE ATPASE"/>
    <property type="match status" value="1"/>
</dbReference>
<accession>X6MG22</accession>
<reference evidence="16 17" key="1">
    <citation type="journal article" date="2013" name="Curr. Biol.">
        <title>The Genome of the Foraminiferan Reticulomyxa filosa.</title>
        <authorList>
            <person name="Glockner G."/>
            <person name="Hulsmann N."/>
            <person name="Schleicher M."/>
            <person name="Noegel A.A."/>
            <person name="Eichinger L."/>
            <person name="Gallinger C."/>
            <person name="Pawlowski J."/>
            <person name="Sierra R."/>
            <person name="Euteneuer U."/>
            <person name="Pillet L."/>
            <person name="Moustafa A."/>
            <person name="Platzer M."/>
            <person name="Groth M."/>
            <person name="Szafranski K."/>
            <person name="Schliwa M."/>
        </authorList>
    </citation>
    <scope>NUCLEOTIDE SEQUENCE [LARGE SCALE GENOMIC DNA]</scope>
</reference>
<dbReference type="SUPFAM" id="SSF52540">
    <property type="entry name" value="P-loop containing nucleoside triphosphate hydrolases"/>
    <property type="match status" value="1"/>
</dbReference>
<dbReference type="GO" id="GO:0005524">
    <property type="term" value="F:ATP binding"/>
    <property type="evidence" value="ECO:0007669"/>
    <property type="project" value="UniProtKB-KW"/>
</dbReference>
<dbReference type="SMART" id="SM00382">
    <property type="entry name" value="AAA"/>
    <property type="match status" value="1"/>
</dbReference>
<dbReference type="SMART" id="SM01024">
    <property type="entry name" value="BCS1_N"/>
    <property type="match status" value="1"/>
</dbReference>
<evidence type="ECO:0000256" key="10">
    <source>
        <dbReference type="ARBA" id="ARBA00023136"/>
    </source>
</evidence>
<comment type="similarity">
    <text evidence="2">Belongs to the AAA ATPase family. BCS1 subfamily.</text>
</comment>
<dbReference type="InterPro" id="IPR027417">
    <property type="entry name" value="P-loop_NTPase"/>
</dbReference>
<evidence type="ECO:0000256" key="13">
    <source>
        <dbReference type="SAM" id="MobiDB-lite"/>
    </source>
</evidence>
<organism evidence="16 17">
    <name type="scientific">Reticulomyxa filosa</name>
    <dbReference type="NCBI Taxonomy" id="46433"/>
    <lineage>
        <taxon>Eukaryota</taxon>
        <taxon>Sar</taxon>
        <taxon>Rhizaria</taxon>
        <taxon>Retaria</taxon>
        <taxon>Foraminifera</taxon>
        <taxon>Monothalamids</taxon>
        <taxon>Reticulomyxidae</taxon>
        <taxon>Reticulomyxa</taxon>
    </lineage>
</organism>
<dbReference type="PROSITE" id="PS00674">
    <property type="entry name" value="AAA"/>
    <property type="match status" value="1"/>
</dbReference>
<dbReference type="InterPro" id="IPR014851">
    <property type="entry name" value="BCS1_N"/>
</dbReference>
<keyword evidence="10" id="KW-0472">Membrane</keyword>
<evidence type="ECO:0000256" key="5">
    <source>
        <dbReference type="ARBA" id="ARBA00022792"/>
    </source>
</evidence>
<evidence type="ECO:0000259" key="15">
    <source>
        <dbReference type="SMART" id="SM01024"/>
    </source>
</evidence>
<evidence type="ECO:0000313" key="16">
    <source>
        <dbReference type="EMBL" id="ETO12839.1"/>
    </source>
</evidence>
<dbReference type="Pfam" id="PF08740">
    <property type="entry name" value="BCS1_N"/>
    <property type="match status" value="1"/>
</dbReference>
<dbReference type="InterPro" id="IPR003960">
    <property type="entry name" value="ATPase_AAA_CS"/>
</dbReference>
<name>X6MG22_RETFI</name>
<keyword evidence="4 12" id="KW-0547">Nucleotide-binding</keyword>
<dbReference type="OrthoDB" id="10251412at2759"/>
<keyword evidence="3" id="KW-0812">Transmembrane</keyword>
<comment type="subcellular location">
    <subcellularLocation>
        <location evidence="1">Mitochondrion inner membrane</location>
        <topology evidence="1">Single-pass membrane protein</topology>
    </subcellularLocation>
</comment>
<dbReference type="Pfam" id="PF25426">
    <property type="entry name" value="AAA_lid_BCS1"/>
    <property type="match status" value="1"/>
</dbReference>
<comment type="catalytic activity">
    <reaction evidence="11">
        <text>ATP + H2O = ADP + phosphate + H(+)</text>
        <dbReference type="Rhea" id="RHEA:13065"/>
        <dbReference type="ChEBI" id="CHEBI:15377"/>
        <dbReference type="ChEBI" id="CHEBI:15378"/>
        <dbReference type="ChEBI" id="CHEBI:30616"/>
        <dbReference type="ChEBI" id="CHEBI:43474"/>
        <dbReference type="ChEBI" id="CHEBI:456216"/>
    </reaction>
    <physiologicalReaction direction="left-to-right" evidence="11">
        <dbReference type="Rhea" id="RHEA:13066"/>
    </physiologicalReaction>
</comment>
<evidence type="ECO:0000259" key="14">
    <source>
        <dbReference type="SMART" id="SM00382"/>
    </source>
</evidence>
<feature type="non-terminal residue" evidence="16">
    <location>
        <position position="1"/>
    </location>
</feature>
<keyword evidence="5" id="KW-0999">Mitochondrion inner membrane</keyword>
<dbReference type="GO" id="GO:0005743">
    <property type="term" value="C:mitochondrial inner membrane"/>
    <property type="evidence" value="ECO:0007669"/>
    <property type="project" value="UniProtKB-SubCell"/>
</dbReference>
<dbReference type="InterPro" id="IPR050747">
    <property type="entry name" value="Mitochondrial_chaperone_BCS1"/>
</dbReference>
<dbReference type="AlphaFoldDB" id="X6MG22"/>
<evidence type="ECO:0000256" key="6">
    <source>
        <dbReference type="ARBA" id="ARBA00022801"/>
    </source>
</evidence>
<feature type="domain" description="AAA+ ATPase" evidence="14">
    <location>
        <begin position="126"/>
        <end position="304"/>
    </location>
</feature>
<dbReference type="Proteomes" id="UP000023152">
    <property type="component" value="Unassembled WGS sequence"/>
</dbReference>
<dbReference type="EMBL" id="ASPP01021034">
    <property type="protein sequence ID" value="ETO12839.1"/>
    <property type="molecule type" value="Genomic_DNA"/>
</dbReference>
<dbReference type="CDD" id="cd19510">
    <property type="entry name" value="RecA-like_BCS1"/>
    <property type="match status" value="1"/>
</dbReference>
<dbReference type="GO" id="GO:0016887">
    <property type="term" value="F:ATP hydrolysis activity"/>
    <property type="evidence" value="ECO:0007669"/>
    <property type="project" value="InterPro"/>
</dbReference>
<keyword evidence="6" id="KW-0378">Hydrolase</keyword>
<evidence type="ECO:0000256" key="3">
    <source>
        <dbReference type="ARBA" id="ARBA00022692"/>
    </source>
</evidence>
<protein>
    <recommendedName>
        <fullName evidence="18">Mitochondrial chaperone BCS1</fullName>
    </recommendedName>
</protein>